<evidence type="ECO:0000313" key="1">
    <source>
        <dbReference type="EMBL" id="MPL60033.1"/>
    </source>
</evidence>
<dbReference type="EMBL" id="VSSQ01000011">
    <property type="protein sequence ID" value="MPL60033.1"/>
    <property type="molecule type" value="Genomic_DNA"/>
</dbReference>
<accession>A0A644SZH3</accession>
<organism evidence="1">
    <name type="scientific">bioreactor metagenome</name>
    <dbReference type="NCBI Taxonomy" id="1076179"/>
    <lineage>
        <taxon>unclassified sequences</taxon>
        <taxon>metagenomes</taxon>
        <taxon>ecological metagenomes</taxon>
    </lineage>
</organism>
<dbReference type="AlphaFoldDB" id="A0A644SZH3"/>
<reference evidence="1" key="1">
    <citation type="submission" date="2019-08" db="EMBL/GenBank/DDBJ databases">
        <authorList>
            <person name="Kucharzyk K."/>
            <person name="Murdoch R.W."/>
            <person name="Higgins S."/>
            <person name="Loffler F."/>
        </authorList>
    </citation>
    <scope>NUCLEOTIDE SEQUENCE</scope>
</reference>
<proteinExistence type="predicted"/>
<gene>
    <name evidence="1" type="ORF">SDC9_05589</name>
</gene>
<protein>
    <submittedName>
        <fullName evidence="1">Uncharacterized protein</fullName>
    </submittedName>
</protein>
<name>A0A644SZH3_9ZZZZ</name>
<comment type="caution">
    <text evidence="1">The sequence shown here is derived from an EMBL/GenBank/DDBJ whole genome shotgun (WGS) entry which is preliminary data.</text>
</comment>
<sequence>MGICRLAWLDIEEGRLPVEDGLLSVDAINATSNLEQAEACPRSHQTQHMQPDTFHKKSVTSNSLGTIGLHIIQVNTTNTLT</sequence>